<dbReference type="GO" id="GO:0006351">
    <property type="term" value="P:DNA-templated transcription"/>
    <property type="evidence" value="ECO:0007669"/>
    <property type="project" value="TreeGrafter"/>
</dbReference>
<evidence type="ECO:0000313" key="6">
    <source>
        <dbReference type="EMBL" id="OEE62635.1"/>
    </source>
</evidence>
<keyword evidence="7" id="KW-1185">Reference proteome</keyword>
<sequence>MQKQMNRLKQMTLFMHVVETGSITNAADKLDTSKSVVSQALKQLESDLDTTLLTRTTRRQSLTQAGMQFYQYCCEMHRVTEQAWDEMKVQQTIPKGKITLTAPNALMTTLVVPALLEAFTDYPDVAFNLINDDNQLDLMENHIDLAIRAGRSEHSDNKQRRIGKFRDVLCCAKNREFTEDDAPYIAHQWQPKTVSHALYNPLTNETRSLTFSPKHRTNAMQTTLVLIESGYGLGILPNFTVSTNPKLKPVLPDFQMPRVNVYAIHPFHGTVPIGVKMAIDAIESALHDYTQAT</sequence>
<keyword evidence="2" id="KW-0805">Transcription regulation</keyword>
<name>A0A1E5CAY9_9GAMM</name>
<proteinExistence type="inferred from homology"/>
<dbReference type="InterPro" id="IPR000847">
    <property type="entry name" value="LysR_HTH_N"/>
</dbReference>
<dbReference type="PANTHER" id="PTHR30537">
    <property type="entry name" value="HTH-TYPE TRANSCRIPTIONAL REGULATOR"/>
    <property type="match status" value="1"/>
</dbReference>
<dbReference type="SUPFAM" id="SSF53850">
    <property type="entry name" value="Periplasmic binding protein-like II"/>
    <property type="match status" value="1"/>
</dbReference>
<dbReference type="InterPro" id="IPR036390">
    <property type="entry name" value="WH_DNA-bd_sf"/>
</dbReference>
<dbReference type="FunFam" id="1.10.10.10:FF:000001">
    <property type="entry name" value="LysR family transcriptional regulator"/>
    <property type="match status" value="1"/>
</dbReference>
<dbReference type="Pfam" id="PF00126">
    <property type="entry name" value="HTH_1"/>
    <property type="match status" value="1"/>
</dbReference>
<evidence type="ECO:0000256" key="1">
    <source>
        <dbReference type="ARBA" id="ARBA00009437"/>
    </source>
</evidence>
<evidence type="ECO:0000313" key="7">
    <source>
        <dbReference type="Proteomes" id="UP000095039"/>
    </source>
</evidence>
<dbReference type="EMBL" id="AJWN02000035">
    <property type="protein sequence ID" value="OEE62635.1"/>
    <property type="molecule type" value="Genomic_DNA"/>
</dbReference>
<accession>A0A1E5CAY9</accession>
<dbReference type="GO" id="GO:0043565">
    <property type="term" value="F:sequence-specific DNA binding"/>
    <property type="evidence" value="ECO:0007669"/>
    <property type="project" value="TreeGrafter"/>
</dbReference>
<protein>
    <submittedName>
        <fullName evidence="6">Transcriptional regulator</fullName>
    </submittedName>
</protein>
<dbReference type="SUPFAM" id="SSF46785">
    <property type="entry name" value="Winged helix' DNA-binding domain"/>
    <property type="match status" value="1"/>
</dbReference>
<dbReference type="Proteomes" id="UP000095039">
    <property type="component" value="Unassembled WGS sequence"/>
</dbReference>
<dbReference type="RefSeq" id="WP_016961611.1">
    <property type="nucleotide sequence ID" value="NZ_AJWN02000035.1"/>
</dbReference>
<comment type="similarity">
    <text evidence="1">Belongs to the LysR transcriptional regulatory family.</text>
</comment>
<gene>
    <name evidence="6" type="ORF">A1OK_07470</name>
</gene>
<dbReference type="Gene3D" id="3.40.190.290">
    <property type="match status" value="1"/>
</dbReference>
<feature type="domain" description="HTH lysR-type" evidence="5">
    <location>
        <begin position="6"/>
        <end position="63"/>
    </location>
</feature>
<evidence type="ECO:0000256" key="4">
    <source>
        <dbReference type="ARBA" id="ARBA00023163"/>
    </source>
</evidence>
<evidence type="ECO:0000256" key="2">
    <source>
        <dbReference type="ARBA" id="ARBA00023015"/>
    </source>
</evidence>
<reference evidence="6 7" key="1">
    <citation type="journal article" date="2012" name="Science">
        <title>Ecological populations of bacteria act as socially cohesive units of antibiotic production and resistance.</title>
        <authorList>
            <person name="Cordero O.X."/>
            <person name="Wildschutte H."/>
            <person name="Kirkup B."/>
            <person name="Proehl S."/>
            <person name="Ngo L."/>
            <person name="Hussain F."/>
            <person name="Le Roux F."/>
            <person name="Mincer T."/>
            <person name="Polz M.F."/>
        </authorList>
    </citation>
    <scope>NUCLEOTIDE SEQUENCE [LARGE SCALE GENOMIC DNA]</scope>
    <source>
        <strain evidence="6 7">FF-454</strain>
    </source>
</reference>
<dbReference type="InterPro" id="IPR036388">
    <property type="entry name" value="WH-like_DNA-bd_sf"/>
</dbReference>
<evidence type="ECO:0000259" key="5">
    <source>
        <dbReference type="PROSITE" id="PS50931"/>
    </source>
</evidence>
<keyword evidence="3" id="KW-0238">DNA-binding</keyword>
<dbReference type="PROSITE" id="PS50931">
    <property type="entry name" value="HTH_LYSR"/>
    <property type="match status" value="1"/>
</dbReference>
<dbReference type="PANTHER" id="PTHR30537:SF30">
    <property type="entry name" value="TRANSCRIPTIONAL REGULATOR-RELATED"/>
    <property type="match status" value="1"/>
</dbReference>
<organism evidence="6 7">
    <name type="scientific">Enterovibrio norvegicus FF-454</name>
    <dbReference type="NCBI Taxonomy" id="1185651"/>
    <lineage>
        <taxon>Bacteria</taxon>
        <taxon>Pseudomonadati</taxon>
        <taxon>Pseudomonadota</taxon>
        <taxon>Gammaproteobacteria</taxon>
        <taxon>Vibrionales</taxon>
        <taxon>Vibrionaceae</taxon>
        <taxon>Enterovibrio</taxon>
    </lineage>
</organism>
<dbReference type="InterPro" id="IPR058163">
    <property type="entry name" value="LysR-type_TF_proteobact-type"/>
</dbReference>
<dbReference type="Gene3D" id="1.10.10.10">
    <property type="entry name" value="Winged helix-like DNA-binding domain superfamily/Winged helix DNA-binding domain"/>
    <property type="match status" value="1"/>
</dbReference>
<dbReference type="GO" id="GO:0003700">
    <property type="term" value="F:DNA-binding transcription factor activity"/>
    <property type="evidence" value="ECO:0007669"/>
    <property type="project" value="InterPro"/>
</dbReference>
<dbReference type="InterPro" id="IPR005119">
    <property type="entry name" value="LysR_subst-bd"/>
</dbReference>
<evidence type="ECO:0000256" key="3">
    <source>
        <dbReference type="ARBA" id="ARBA00023125"/>
    </source>
</evidence>
<dbReference type="AlphaFoldDB" id="A0A1E5CAY9"/>
<keyword evidence="4" id="KW-0804">Transcription</keyword>
<dbReference type="Pfam" id="PF03466">
    <property type="entry name" value="LysR_substrate"/>
    <property type="match status" value="1"/>
</dbReference>
<comment type="caution">
    <text evidence="6">The sequence shown here is derived from an EMBL/GenBank/DDBJ whole genome shotgun (WGS) entry which is preliminary data.</text>
</comment>